<accession>A0ABS6FZU4</accession>
<dbReference type="InterPro" id="IPR004107">
    <property type="entry name" value="Integrase_SAM-like_N"/>
</dbReference>
<evidence type="ECO:0000259" key="3">
    <source>
        <dbReference type="PROSITE" id="PS51900"/>
    </source>
</evidence>
<comment type="similarity">
    <text evidence="1">Belongs to the 'phage' integrase family.</text>
</comment>
<dbReference type="InterPro" id="IPR044068">
    <property type="entry name" value="CB"/>
</dbReference>
<dbReference type="Pfam" id="PF13495">
    <property type="entry name" value="Phage_int_SAM_4"/>
    <property type="match status" value="1"/>
</dbReference>
<dbReference type="RefSeq" id="WP_216415273.1">
    <property type="nucleotide sequence ID" value="NZ_JAHLQK010000002.1"/>
</dbReference>
<evidence type="ECO:0000313" key="4">
    <source>
        <dbReference type="EMBL" id="MBU5675771.1"/>
    </source>
</evidence>
<reference evidence="4 5" key="1">
    <citation type="submission" date="2021-06" db="EMBL/GenBank/DDBJ databases">
        <authorList>
            <person name="Sun Q."/>
            <person name="Li D."/>
        </authorList>
    </citation>
    <scope>NUCLEOTIDE SEQUENCE [LARGE SCALE GENOMIC DNA]</scope>
    <source>
        <strain evidence="4 5">MSJ-5</strain>
    </source>
</reference>
<feature type="domain" description="Core-binding (CB)" evidence="3">
    <location>
        <begin position="1"/>
        <end position="85"/>
    </location>
</feature>
<sequence length="90" mass="10898">MYLKEFREELLKQDLSMNTIDGYTRNIKGFIDLYKEPTGENFNPMEIIELDIRTFKDYLQNTKRQHSRTINRKLTALRKYFEFLAAKDII</sequence>
<dbReference type="Proteomes" id="UP000779508">
    <property type="component" value="Unassembled WGS sequence"/>
</dbReference>
<organism evidence="4 5">
    <name type="scientific">Alkaliphilus flagellatus</name>
    <dbReference type="NCBI Taxonomy" id="2841507"/>
    <lineage>
        <taxon>Bacteria</taxon>
        <taxon>Bacillati</taxon>
        <taxon>Bacillota</taxon>
        <taxon>Clostridia</taxon>
        <taxon>Peptostreptococcales</taxon>
        <taxon>Natronincolaceae</taxon>
        <taxon>Alkaliphilus</taxon>
    </lineage>
</organism>
<evidence type="ECO:0000256" key="2">
    <source>
        <dbReference type="PROSITE-ProRule" id="PRU01248"/>
    </source>
</evidence>
<gene>
    <name evidence="4" type="ORF">KQI88_05025</name>
</gene>
<comment type="caution">
    <text evidence="4">The sequence shown here is derived from an EMBL/GenBank/DDBJ whole genome shotgun (WGS) entry which is preliminary data.</text>
</comment>
<protein>
    <submittedName>
        <fullName evidence="4">Phage integrase N-terminal SAM-like domain-containing protein</fullName>
    </submittedName>
</protein>
<dbReference type="EMBL" id="JAHLQK010000002">
    <property type="protein sequence ID" value="MBU5675771.1"/>
    <property type="molecule type" value="Genomic_DNA"/>
</dbReference>
<evidence type="ECO:0000313" key="5">
    <source>
        <dbReference type="Proteomes" id="UP000779508"/>
    </source>
</evidence>
<keyword evidence="5" id="KW-1185">Reference proteome</keyword>
<evidence type="ECO:0000256" key="1">
    <source>
        <dbReference type="ARBA" id="ARBA00008857"/>
    </source>
</evidence>
<dbReference type="PROSITE" id="PS51900">
    <property type="entry name" value="CB"/>
    <property type="match status" value="1"/>
</dbReference>
<name>A0ABS6FZU4_9FIRM</name>
<proteinExistence type="inferred from homology"/>
<keyword evidence="2" id="KW-0238">DNA-binding</keyword>